<dbReference type="InterPro" id="IPR036869">
    <property type="entry name" value="J_dom_sf"/>
</dbReference>
<evidence type="ECO:0000256" key="1">
    <source>
        <dbReference type="SAM" id="Coils"/>
    </source>
</evidence>
<evidence type="ECO:0000313" key="3">
    <source>
        <dbReference type="EMBL" id="GGX35282.1"/>
    </source>
</evidence>
<dbReference type="Proteomes" id="UP000653343">
    <property type="component" value="Unassembled WGS sequence"/>
</dbReference>
<keyword evidence="1" id="KW-0175">Coiled coil</keyword>
<feature type="coiled-coil region" evidence="1">
    <location>
        <begin position="18"/>
        <end position="45"/>
    </location>
</feature>
<gene>
    <name evidence="3" type="ORF">GCM10010946_10830</name>
</gene>
<reference evidence="4" key="1">
    <citation type="journal article" date="2019" name="Int. J. Syst. Evol. Microbiol.">
        <title>The Global Catalogue of Microorganisms (GCM) 10K type strain sequencing project: providing services to taxonomists for standard genome sequencing and annotation.</title>
        <authorList>
            <consortium name="The Broad Institute Genomics Platform"/>
            <consortium name="The Broad Institute Genome Sequencing Center for Infectious Disease"/>
            <person name="Wu L."/>
            <person name="Ma J."/>
        </authorList>
    </citation>
    <scope>NUCLEOTIDE SEQUENCE [LARGE SCALE GENOMIC DNA]</scope>
    <source>
        <strain evidence="4">KCTC 23917</strain>
    </source>
</reference>
<keyword evidence="4" id="KW-1185">Reference proteome</keyword>
<feature type="compositionally biased region" description="Polar residues" evidence="2">
    <location>
        <begin position="137"/>
        <end position="150"/>
    </location>
</feature>
<dbReference type="SUPFAM" id="SSF46565">
    <property type="entry name" value="Chaperone J-domain"/>
    <property type="match status" value="1"/>
</dbReference>
<evidence type="ECO:0000256" key="2">
    <source>
        <dbReference type="SAM" id="MobiDB-lite"/>
    </source>
</evidence>
<sequence length="359" mass="40773">MSSSTQLNISAAAQENALSKEQRRFNSLIGKIEQYKQTLAALKTDITAFEIVFAHEYYPQVQAIDALKAQLIKQIDQAAGQTKLNKRLEKVIGRLIFDLGREMLDADSEPALKAIFLYWCDIDLDQEHAEEKARAEQSLQDNPTAATDNGSPDIADTGQRGQSHFAEGNTEESADDAATAAEYARQEHARRRQAAKQARIAQQEKAVSLSIREVYRKLASMLHPDREQDEQKRSEKNTLMQEVNAAYEARDLLSLLEMQRRLEQIDPQHLASLSKEKLQHYLQVLAEQEKDLRAEIQFETNTFRQRFGIGNHDKISVQVNQLKKEAKMLQKMVSALEKDLLILQKTGDISVMLSAFGYR</sequence>
<dbReference type="RefSeq" id="WP_189356032.1">
    <property type="nucleotide sequence ID" value="NZ_BMYU01000002.1"/>
</dbReference>
<comment type="caution">
    <text evidence="3">The sequence shown here is derived from an EMBL/GenBank/DDBJ whole genome shotgun (WGS) entry which is preliminary data.</text>
</comment>
<dbReference type="CDD" id="cd06257">
    <property type="entry name" value="DnaJ"/>
    <property type="match status" value="1"/>
</dbReference>
<accession>A0ABQ2XUR6</accession>
<name>A0ABQ2XUR6_9BURK</name>
<dbReference type="InterPro" id="IPR001623">
    <property type="entry name" value="DnaJ_domain"/>
</dbReference>
<feature type="region of interest" description="Disordered" evidence="2">
    <location>
        <begin position="131"/>
        <end position="197"/>
    </location>
</feature>
<dbReference type="Gene3D" id="1.10.287.110">
    <property type="entry name" value="DnaJ domain"/>
    <property type="match status" value="1"/>
</dbReference>
<evidence type="ECO:0000313" key="4">
    <source>
        <dbReference type="Proteomes" id="UP000653343"/>
    </source>
</evidence>
<organism evidence="3 4">
    <name type="scientific">Undibacterium squillarum</name>
    <dbReference type="NCBI Taxonomy" id="1131567"/>
    <lineage>
        <taxon>Bacteria</taxon>
        <taxon>Pseudomonadati</taxon>
        <taxon>Pseudomonadota</taxon>
        <taxon>Betaproteobacteria</taxon>
        <taxon>Burkholderiales</taxon>
        <taxon>Oxalobacteraceae</taxon>
        <taxon>Undibacterium</taxon>
    </lineage>
</organism>
<dbReference type="EMBL" id="BMYU01000002">
    <property type="protein sequence ID" value="GGX35282.1"/>
    <property type="molecule type" value="Genomic_DNA"/>
</dbReference>
<feature type="coiled-coil region" evidence="1">
    <location>
        <begin position="275"/>
        <end position="339"/>
    </location>
</feature>
<proteinExistence type="predicted"/>
<protein>
    <submittedName>
        <fullName evidence="3">Molecular chaperone DnaJ</fullName>
    </submittedName>
</protein>